<protein>
    <recommendedName>
        <fullName evidence="4">OCRE domain-containing protein</fullName>
    </recommendedName>
</protein>
<dbReference type="PANTHER" id="PTHR13138">
    <property type="entry name" value="PROTEIN LIN1"/>
    <property type="match status" value="1"/>
</dbReference>
<dbReference type="OrthoDB" id="10442985at2759"/>
<dbReference type="Proteomes" id="UP000019116">
    <property type="component" value="Chromosome 7D"/>
</dbReference>
<dbReference type="OMA" id="YEHARCR"/>
<accession>A0A3B6TY94</accession>
<evidence type="ECO:0008006" key="4">
    <source>
        <dbReference type="Google" id="ProtNLM"/>
    </source>
</evidence>
<evidence type="ECO:0000256" key="1">
    <source>
        <dbReference type="SAM" id="MobiDB-lite"/>
    </source>
</evidence>
<dbReference type="Gramene" id="TraesCS7D02G502600.1">
    <property type="protein sequence ID" value="TraesCS7D02G502600.1.cds1"/>
    <property type="gene ID" value="TraesCS7D02G502600"/>
</dbReference>
<evidence type="ECO:0000313" key="3">
    <source>
        <dbReference type="Proteomes" id="UP000019116"/>
    </source>
</evidence>
<sequence>MGAPTRTYIIQPLFRSRLLSIVCRPVSSRPNTMEPTRRTKRPAGDGDDDVEAAAEARRYYGAAPYDFLDDDDLDGVSSQGTGGDIGFQDESDSFGEHAARGGTKEEAWLGATDVDGESPGPSAMTKRARKALERQEEDERILEGVVGSRAVFDIKKRIAGLLQPGETAPRALRRLKGDKRGGGKGMDEAARCAFDELMDASAELVRRGDLDAYTDDREAFERGAWDYEHARCRRRLAREAPEDDEADQQTAAVTRDSYVDMFGDDTVGAGSKTTAELSSGHAANSEQPAAQLDASSVAAAAEEAGGVVGWDYVYDPSSGYYYSGSTGYYYYDAASGSASTGT</sequence>
<dbReference type="Gramene" id="TraesCLE_scaffold_053377_01G000400.1">
    <property type="protein sequence ID" value="TraesCLE_scaffold_053377_01G000400.1"/>
    <property type="gene ID" value="TraesCLE_scaffold_053377_01G000400"/>
</dbReference>
<dbReference type="Gramene" id="TraesWEE_scaffold_052755_01G000400.1">
    <property type="protein sequence ID" value="TraesWEE_scaffold_052755_01G000400.1"/>
    <property type="gene ID" value="TraesWEE_scaffold_052755_01G000400"/>
</dbReference>
<name>A0A3B6TY94_WHEAT</name>
<dbReference type="STRING" id="4565.A0A3B6TY94"/>
<feature type="compositionally biased region" description="Basic and acidic residues" evidence="1">
    <location>
        <begin position="94"/>
        <end position="105"/>
    </location>
</feature>
<reference evidence="2" key="1">
    <citation type="submission" date="2018-08" db="EMBL/GenBank/DDBJ databases">
        <authorList>
            <person name="Rossello M."/>
        </authorList>
    </citation>
    <scope>NUCLEOTIDE SEQUENCE [LARGE SCALE GENOMIC DNA]</scope>
    <source>
        <strain evidence="2">cv. Chinese Spring</strain>
    </source>
</reference>
<evidence type="ECO:0000313" key="2">
    <source>
        <dbReference type="EnsemblPlants" id="TraesCS7D02G502600.1.cds1"/>
    </source>
</evidence>
<dbReference type="GO" id="GO:0005682">
    <property type="term" value="C:U5 snRNP"/>
    <property type="evidence" value="ECO:0000318"/>
    <property type="project" value="GO_Central"/>
</dbReference>
<dbReference type="EnsemblPlants" id="TraesCS7D02G502600.1">
    <property type="protein sequence ID" value="TraesCS7D02G502600.1.cds1"/>
    <property type="gene ID" value="TraesCS7D02G502600"/>
</dbReference>
<dbReference type="AlphaFoldDB" id="A0A3B6TY94"/>
<feature type="region of interest" description="Disordered" evidence="1">
    <location>
        <begin position="74"/>
        <end position="105"/>
    </location>
</feature>
<dbReference type="PANTHER" id="PTHR13138:SF3">
    <property type="entry name" value="CD2 ANTIGEN CYTOPLASMIC TAIL-BINDING PROTEIN 2"/>
    <property type="match status" value="1"/>
</dbReference>
<proteinExistence type="predicted"/>
<dbReference type="Gramene" id="TraesROB_scaffold_177061_01G000100.1">
    <property type="protein sequence ID" value="TraesROB_scaffold_177061_01G000100.1"/>
    <property type="gene ID" value="TraesROB_scaffold_177061_01G000100"/>
</dbReference>
<organism evidence="2">
    <name type="scientific">Triticum aestivum</name>
    <name type="common">Wheat</name>
    <dbReference type="NCBI Taxonomy" id="4565"/>
    <lineage>
        <taxon>Eukaryota</taxon>
        <taxon>Viridiplantae</taxon>
        <taxon>Streptophyta</taxon>
        <taxon>Embryophyta</taxon>
        <taxon>Tracheophyta</taxon>
        <taxon>Spermatophyta</taxon>
        <taxon>Magnoliopsida</taxon>
        <taxon>Liliopsida</taxon>
        <taxon>Poales</taxon>
        <taxon>Poaceae</taxon>
        <taxon>BOP clade</taxon>
        <taxon>Pooideae</taxon>
        <taxon>Triticodae</taxon>
        <taxon>Triticeae</taxon>
        <taxon>Triticinae</taxon>
        <taxon>Triticum</taxon>
    </lineage>
</organism>
<feature type="region of interest" description="Disordered" evidence="1">
    <location>
        <begin position="270"/>
        <end position="289"/>
    </location>
</feature>
<feature type="region of interest" description="Disordered" evidence="1">
    <location>
        <begin position="28"/>
        <end position="49"/>
    </location>
</feature>
<keyword evidence="3" id="KW-1185">Reference proteome</keyword>
<dbReference type="InterPro" id="IPR039905">
    <property type="entry name" value="CD2BP2/Lin1"/>
</dbReference>
<feature type="compositionally biased region" description="Polar residues" evidence="1">
    <location>
        <begin position="271"/>
        <end position="288"/>
    </location>
</feature>
<dbReference type="Gramene" id="TraesCAD_scaffold_036123_01G000400.1">
    <property type="protein sequence ID" value="TraesCAD_scaffold_036123_01G000400.1"/>
    <property type="gene ID" value="TraesCAD_scaffold_036123_01G000400"/>
</dbReference>
<dbReference type="Gramene" id="TraesCS7D03G1188900.1">
    <property type="protein sequence ID" value="TraesCS7D03G1188900.1.CDS1"/>
    <property type="gene ID" value="TraesCS7D03G1188900"/>
</dbReference>
<reference evidence="2" key="2">
    <citation type="submission" date="2018-10" db="UniProtKB">
        <authorList>
            <consortium name="EnsemblPlants"/>
        </authorList>
    </citation>
    <scope>IDENTIFICATION</scope>
</reference>